<proteinExistence type="predicted"/>
<gene>
    <name evidence="2" type="ORF">PUN28_003305</name>
</gene>
<keyword evidence="3" id="KW-1185">Reference proteome</keyword>
<feature type="compositionally biased region" description="Low complexity" evidence="1">
    <location>
        <begin position="1"/>
        <end position="12"/>
    </location>
</feature>
<organism evidence="2 3">
    <name type="scientific">Cardiocondyla obscurior</name>
    <dbReference type="NCBI Taxonomy" id="286306"/>
    <lineage>
        <taxon>Eukaryota</taxon>
        <taxon>Metazoa</taxon>
        <taxon>Ecdysozoa</taxon>
        <taxon>Arthropoda</taxon>
        <taxon>Hexapoda</taxon>
        <taxon>Insecta</taxon>
        <taxon>Pterygota</taxon>
        <taxon>Neoptera</taxon>
        <taxon>Endopterygota</taxon>
        <taxon>Hymenoptera</taxon>
        <taxon>Apocrita</taxon>
        <taxon>Aculeata</taxon>
        <taxon>Formicoidea</taxon>
        <taxon>Formicidae</taxon>
        <taxon>Myrmicinae</taxon>
        <taxon>Cardiocondyla</taxon>
    </lineage>
</organism>
<accession>A0AAW2GNK0</accession>
<dbReference type="Proteomes" id="UP001430953">
    <property type="component" value="Unassembled WGS sequence"/>
</dbReference>
<reference evidence="2 3" key="1">
    <citation type="submission" date="2023-03" db="EMBL/GenBank/DDBJ databases">
        <title>High recombination rates correlate with genetic variation in Cardiocondyla obscurior ants.</title>
        <authorList>
            <person name="Errbii M."/>
        </authorList>
    </citation>
    <scope>NUCLEOTIDE SEQUENCE [LARGE SCALE GENOMIC DNA]</scope>
    <source>
        <strain evidence="2">Alpha-2009</strain>
        <tissue evidence="2">Whole body</tissue>
    </source>
</reference>
<evidence type="ECO:0000313" key="3">
    <source>
        <dbReference type="Proteomes" id="UP001430953"/>
    </source>
</evidence>
<protein>
    <submittedName>
        <fullName evidence="2">Uncharacterized protein</fullName>
    </submittedName>
</protein>
<name>A0AAW2GNK0_9HYME</name>
<dbReference type="EMBL" id="JADYXP020000003">
    <property type="protein sequence ID" value="KAL0127951.1"/>
    <property type="molecule type" value="Genomic_DNA"/>
</dbReference>
<feature type="compositionally biased region" description="Pro residues" evidence="1">
    <location>
        <begin position="13"/>
        <end position="22"/>
    </location>
</feature>
<dbReference type="AlphaFoldDB" id="A0AAW2GNK0"/>
<sequence>MSSLSTTSSSLVSPPPPPPPPGDLTGDLAVKLKSKDLEGEPKVNGESPVFNLVAAASSGLDVTFVLSFASLSSFDMRKLKLAAGLKNTGLLRFRRLRWILGTVASDTVNVRLRINDVTSRARPGTGGCFKHLR</sequence>
<evidence type="ECO:0000256" key="1">
    <source>
        <dbReference type="SAM" id="MobiDB-lite"/>
    </source>
</evidence>
<evidence type="ECO:0000313" key="2">
    <source>
        <dbReference type="EMBL" id="KAL0127951.1"/>
    </source>
</evidence>
<comment type="caution">
    <text evidence="2">The sequence shown here is derived from an EMBL/GenBank/DDBJ whole genome shotgun (WGS) entry which is preliminary data.</text>
</comment>
<feature type="region of interest" description="Disordered" evidence="1">
    <location>
        <begin position="1"/>
        <end position="27"/>
    </location>
</feature>